<feature type="transmembrane region" description="Helical" evidence="2">
    <location>
        <begin position="57"/>
        <end position="74"/>
    </location>
</feature>
<accession>A0A5R8WV54</accession>
<organism evidence="3 4">
    <name type="scientific">Hymenobacter jeollabukensis</name>
    <dbReference type="NCBI Taxonomy" id="2025313"/>
    <lineage>
        <taxon>Bacteria</taxon>
        <taxon>Pseudomonadati</taxon>
        <taxon>Bacteroidota</taxon>
        <taxon>Cytophagia</taxon>
        <taxon>Cytophagales</taxon>
        <taxon>Hymenobacteraceae</taxon>
        <taxon>Hymenobacter</taxon>
    </lineage>
</organism>
<reference evidence="3 4" key="1">
    <citation type="submission" date="2019-05" db="EMBL/GenBank/DDBJ databases">
        <title>Hymenobacter edaphi sp. nov., isolated from abandoned arsenic-contaminated farmland soil.</title>
        <authorList>
            <person name="Nie L."/>
        </authorList>
    </citation>
    <scope>NUCLEOTIDE SEQUENCE [LARGE SCALE GENOMIC DNA]</scope>
    <source>
        <strain evidence="3 4">1-3-3-8</strain>
    </source>
</reference>
<evidence type="ECO:0000256" key="1">
    <source>
        <dbReference type="SAM" id="MobiDB-lite"/>
    </source>
</evidence>
<dbReference type="Proteomes" id="UP000305517">
    <property type="component" value="Unassembled WGS sequence"/>
</dbReference>
<evidence type="ECO:0000256" key="2">
    <source>
        <dbReference type="SAM" id="Phobius"/>
    </source>
</evidence>
<proteinExistence type="predicted"/>
<evidence type="ECO:0000313" key="4">
    <source>
        <dbReference type="Proteomes" id="UP000305517"/>
    </source>
</evidence>
<sequence>MMTTTTSIATPQAARQALQRAQRRYQAQKVASVSLVAGAAAWTLVAAYVRWPQATPMLLGIGAAGLTLLFAALWPQRRVDTTWTVRRFDRHFPALEDSTGLLMAEPTTLLTQLQQQRVAERLLQLPLAEALPVAWRPRVLLAVLLGMVGTALWLIPRPGPASAPALQAHFPTRPTTSPVPPASPRLLSTEVRIVPPAYTRRPAKAAPQLSFRCPQGSVVRWTLRLSASAPAPQLLLTGQRPVLFRAVAGQRATYVAEYRFTRSGLYRLLVAGQTSDDYAVEVQPDAPPTLRLLAPRPYTLIERHQPPAVTVRTELRDDYGLTRARLVVTTAQGAGEAVKFRETVMDLSAGLRGQPRQHRTATTLRLPALGLTYGDELYVYAEAWDAAGHRTRTDAALVQWQDTAATGDDVAAISLGVNQMPAYFRSQRQIIIDTEKLLAQRRKLPAAEFRARANSLGDDQKILRLRYGKFLGEEGDHAMTEAAATLPIAEDDADEPAPHAEADEHDHHAAAPTAEGGLPTAESLLTPYQHLHDDAETADFLEPQVKAKLRAVLSQMWDAELHLRLAQLSEALPFENRALRLLKQVQQQTRLYVRKSGVELPPLPEAEKRLTGDLSKAAAPRRQGQQTVPETQAAIRRALPLLAAYRAGQRPAPADLPRLRPAGQELGSAALREPGANLAALRSWRRLLARVQAVQPAAPADIDAVERALMQLLPTPTPAPQRAPAAPLARRYFQELSR</sequence>
<dbReference type="EMBL" id="VAJM01000002">
    <property type="protein sequence ID" value="TLM95295.1"/>
    <property type="molecule type" value="Genomic_DNA"/>
</dbReference>
<comment type="caution">
    <text evidence="3">The sequence shown here is derived from an EMBL/GenBank/DDBJ whole genome shotgun (WGS) entry which is preliminary data.</text>
</comment>
<feature type="compositionally biased region" description="Basic and acidic residues" evidence="1">
    <location>
        <begin position="496"/>
        <end position="509"/>
    </location>
</feature>
<dbReference type="AlphaFoldDB" id="A0A5R8WV54"/>
<protein>
    <submittedName>
        <fullName evidence="3">DUF4175 domain-containing protein</fullName>
    </submittedName>
</protein>
<keyword evidence="2" id="KW-0472">Membrane</keyword>
<gene>
    <name evidence="3" type="ORF">FDY95_05775</name>
</gene>
<feature type="transmembrane region" description="Helical" evidence="2">
    <location>
        <begin position="139"/>
        <end position="156"/>
    </location>
</feature>
<feature type="transmembrane region" description="Helical" evidence="2">
    <location>
        <begin position="30"/>
        <end position="51"/>
    </location>
</feature>
<keyword evidence="2" id="KW-0812">Transmembrane</keyword>
<dbReference type="RefSeq" id="WP_138075795.1">
    <property type="nucleotide sequence ID" value="NZ_VAJM01000002.1"/>
</dbReference>
<evidence type="ECO:0000313" key="3">
    <source>
        <dbReference type="EMBL" id="TLM95295.1"/>
    </source>
</evidence>
<keyword evidence="2" id="KW-1133">Transmembrane helix</keyword>
<feature type="region of interest" description="Disordered" evidence="1">
    <location>
        <begin position="493"/>
        <end position="520"/>
    </location>
</feature>
<dbReference type="OrthoDB" id="780137at2"/>
<keyword evidence="4" id="KW-1185">Reference proteome</keyword>
<name>A0A5R8WV54_9BACT</name>